<dbReference type="SMART" id="SM00823">
    <property type="entry name" value="PKS_PP"/>
    <property type="match status" value="1"/>
</dbReference>
<organism evidence="8 9">
    <name type="scientific">Actinokineospora auranticolor</name>
    <dbReference type="NCBI Taxonomy" id="155976"/>
    <lineage>
        <taxon>Bacteria</taxon>
        <taxon>Bacillati</taxon>
        <taxon>Actinomycetota</taxon>
        <taxon>Actinomycetes</taxon>
        <taxon>Pseudonocardiales</taxon>
        <taxon>Pseudonocardiaceae</taxon>
        <taxon>Actinokineospora</taxon>
    </lineage>
</organism>
<dbReference type="SUPFAM" id="SSF101173">
    <property type="entry name" value="Docking domain B of the erythromycin polyketide synthase (DEBS)"/>
    <property type="match status" value="1"/>
</dbReference>
<dbReference type="SMART" id="SM00825">
    <property type="entry name" value="PKS_KS"/>
    <property type="match status" value="1"/>
</dbReference>
<evidence type="ECO:0000256" key="3">
    <source>
        <dbReference type="ARBA" id="ARBA00022679"/>
    </source>
</evidence>
<evidence type="ECO:0000256" key="2">
    <source>
        <dbReference type="ARBA" id="ARBA00022553"/>
    </source>
</evidence>
<dbReference type="InterPro" id="IPR050091">
    <property type="entry name" value="PKS_NRPS_Biosynth_Enz"/>
</dbReference>
<dbReference type="InterPro" id="IPR014030">
    <property type="entry name" value="Ketoacyl_synth_N"/>
</dbReference>
<dbReference type="InterPro" id="IPR032821">
    <property type="entry name" value="PKS_assoc"/>
</dbReference>
<dbReference type="PROSITE" id="PS52004">
    <property type="entry name" value="KS3_2"/>
    <property type="match status" value="1"/>
</dbReference>
<dbReference type="EMBL" id="PTIX01000011">
    <property type="protein sequence ID" value="PPK66167.1"/>
    <property type="molecule type" value="Genomic_DNA"/>
</dbReference>
<dbReference type="SUPFAM" id="SSF47336">
    <property type="entry name" value="ACP-like"/>
    <property type="match status" value="1"/>
</dbReference>
<dbReference type="SMR" id="A0A2S6GLR9"/>
<dbReference type="InterPro" id="IPR016036">
    <property type="entry name" value="Malonyl_transacylase_ACP-bd"/>
</dbReference>
<sequence length="1035" mass="109253">MVTPDSPATQDKLRAYLRRATADLRAANRKLAEERGRGREPIAVVSAGCRLPAGIADPEALWDVLAAGRDVVGPFPTDRGWDVDGLYDPEPGLPDRSYVREGGFLADAAGFDPAFFGVGPHEAAAMDPQQRLLLETSWEALERAGIDPWSLRGSRTGVFIGMSAPRYAPDRAEIPPELDDHVMTGNAASIASGRLSYLLGLEGPSLTLDTACSSALVALHLAAQSIRAGECDLALAGGATVLTSPELFVWFSRQRGLAPDGRCKAFSARADGTGWAEGVVVVAVETLARARQRGHPVLGVLRGSAVNSDGASNGLTAPSGPAQRRVIAQALAEAGLTAADVDLLEAHGTGTVLGDPIEARAVHEAYGSDRPDDRPLWLGSIKSNLGHTQAAAGGAGLLKALLAFANDTMPATLHADEPTPHADWSTGRVRLLTRARPWPRGDRPRRAAVSAFGISGTNAHVVLEEPPAAPEVGPAPEPAGVVPWVLSARTPDAVREQAERLLAYLDREPGADPVAVGRALAARTGFARRAVVLGTSTQELRAGLDAVAHGRRSRRVVAGAADPGGLAFVYSGQGSQHPGMGRGLYAAEPAYRDELDRVCAELDRHLDRPLLPLILGEPDAPRGGPLDRTTYTQPALFAVQTALTALLRERGVTPDVLLGHSVGELTAAHAAGVLDLADTAALISARARYMAAATRGGSMVAVDAAEDEVRAVLPAGVAVAAVNNERGTVVSGDRAAVAEVRAHFADRRVRTAELVTSHAFHSHHMDAALAPFRAFADRLTYHRPRLPIVSNRTGAVLDDLGADHWVAHIRDTVRFHQGVAHARDALGVTAWLEVGPHPALSPHLVNTLPRDAAVACALHRGQADDTALTTALARLATAGVPVDWSWRLDPPGVYPAAPVPPLPTYPFQRTRHWLHRRARPTDRDGSPVAASGAAQERRHPEREPRLSAAAGTERVAILLDLVRAESADVLGHDTPEAIDPRDSLLEAGLSSLTALEVRNRLCDATGLLLPPTVIFDHPTPRLLAEFLDGELAAAG</sequence>
<keyword evidence="2" id="KW-0597">Phosphoprotein</keyword>
<dbReference type="PANTHER" id="PTHR43775">
    <property type="entry name" value="FATTY ACID SYNTHASE"/>
    <property type="match status" value="1"/>
</dbReference>
<dbReference type="Pfam" id="PF02801">
    <property type="entry name" value="Ketoacyl-synt_C"/>
    <property type="match status" value="1"/>
</dbReference>
<dbReference type="InterPro" id="IPR020806">
    <property type="entry name" value="PKS_PP-bd"/>
</dbReference>
<comment type="caution">
    <text evidence="8">The sequence shown here is derived from an EMBL/GenBank/DDBJ whole genome shotgun (WGS) entry which is preliminary data.</text>
</comment>
<dbReference type="GO" id="GO:0006633">
    <property type="term" value="P:fatty acid biosynthetic process"/>
    <property type="evidence" value="ECO:0007669"/>
    <property type="project" value="InterPro"/>
</dbReference>
<evidence type="ECO:0000256" key="1">
    <source>
        <dbReference type="ARBA" id="ARBA00022450"/>
    </source>
</evidence>
<gene>
    <name evidence="8" type="ORF">CLV40_111131</name>
</gene>
<dbReference type="SUPFAM" id="SSF55048">
    <property type="entry name" value="Probable ACP-binding domain of malonyl-CoA ACP transacylase"/>
    <property type="match status" value="1"/>
</dbReference>
<dbReference type="Gene3D" id="1.10.1200.10">
    <property type="entry name" value="ACP-like"/>
    <property type="match status" value="1"/>
</dbReference>
<dbReference type="Gene3D" id="3.30.70.3290">
    <property type="match status" value="1"/>
</dbReference>
<protein>
    <submittedName>
        <fullName evidence="8">Acyl transferase domain-containing protein</fullName>
    </submittedName>
</protein>
<dbReference type="PROSITE" id="PS50075">
    <property type="entry name" value="CARRIER"/>
    <property type="match status" value="1"/>
</dbReference>
<dbReference type="InterPro" id="IPR020841">
    <property type="entry name" value="PKS_Beta-ketoAc_synthase_dom"/>
</dbReference>
<dbReference type="InterPro" id="IPR006162">
    <property type="entry name" value="Ppantetheine_attach_site"/>
</dbReference>
<dbReference type="InterPro" id="IPR014031">
    <property type="entry name" value="Ketoacyl_synth_C"/>
</dbReference>
<keyword evidence="1" id="KW-0596">Phosphopantetheine</keyword>
<evidence type="ECO:0000256" key="5">
    <source>
        <dbReference type="SAM" id="MobiDB-lite"/>
    </source>
</evidence>
<dbReference type="GO" id="GO:0031177">
    <property type="term" value="F:phosphopantetheine binding"/>
    <property type="evidence" value="ECO:0007669"/>
    <property type="project" value="InterPro"/>
</dbReference>
<keyword evidence="3 8" id="KW-0808">Transferase</keyword>
<evidence type="ECO:0000256" key="4">
    <source>
        <dbReference type="ARBA" id="ARBA00023315"/>
    </source>
</evidence>
<dbReference type="InterPro" id="IPR036736">
    <property type="entry name" value="ACP-like_sf"/>
</dbReference>
<evidence type="ECO:0000259" key="6">
    <source>
        <dbReference type="PROSITE" id="PS50075"/>
    </source>
</evidence>
<dbReference type="Pfam" id="PF00550">
    <property type="entry name" value="PP-binding"/>
    <property type="match status" value="1"/>
</dbReference>
<dbReference type="SMART" id="SM00827">
    <property type="entry name" value="PKS_AT"/>
    <property type="match status" value="1"/>
</dbReference>
<dbReference type="Gene3D" id="3.40.47.10">
    <property type="match status" value="1"/>
</dbReference>
<dbReference type="Pfam" id="PF16197">
    <property type="entry name" value="KAsynt_C_assoc"/>
    <property type="match status" value="1"/>
</dbReference>
<evidence type="ECO:0000313" key="8">
    <source>
        <dbReference type="EMBL" id="PPK66167.1"/>
    </source>
</evidence>
<dbReference type="InterPro" id="IPR018201">
    <property type="entry name" value="Ketoacyl_synth_AS"/>
</dbReference>
<keyword evidence="4" id="KW-0012">Acyltransferase</keyword>
<proteinExistence type="predicted"/>
<dbReference type="PROSITE" id="PS00012">
    <property type="entry name" value="PHOSPHOPANTETHEINE"/>
    <property type="match status" value="1"/>
</dbReference>
<dbReference type="PANTHER" id="PTHR43775:SF51">
    <property type="entry name" value="INACTIVE PHENOLPHTHIOCEROL SYNTHESIS POLYKETIDE SYNTHASE TYPE I PKS1-RELATED"/>
    <property type="match status" value="1"/>
</dbReference>
<feature type="region of interest" description="Disordered" evidence="5">
    <location>
        <begin position="917"/>
        <end position="948"/>
    </location>
</feature>
<dbReference type="GO" id="GO:0004315">
    <property type="term" value="F:3-oxoacyl-[acyl-carrier-protein] synthase activity"/>
    <property type="evidence" value="ECO:0007669"/>
    <property type="project" value="InterPro"/>
</dbReference>
<dbReference type="Pfam" id="PF00698">
    <property type="entry name" value="Acyl_transf_1"/>
    <property type="match status" value="1"/>
</dbReference>
<dbReference type="InterPro" id="IPR001227">
    <property type="entry name" value="Ac_transferase_dom_sf"/>
</dbReference>
<dbReference type="OrthoDB" id="9778690at2"/>
<dbReference type="FunFam" id="3.40.47.10:FF:000019">
    <property type="entry name" value="Polyketide synthase type I"/>
    <property type="match status" value="1"/>
</dbReference>
<dbReference type="InterPro" id="IPR016039">
    <property type="entry name" value="Thiolase-like"/>
</dbReference>
<feature type="domain" description="Ketosynthase family 3 (KS3)" evidence="7">
    <location>
        <begin position="39"/>
        <end position="465"/>
    </location>
</feature>
<keyword evidence="9" id="KW-1185">Reference proteome</keyword>
<dbReference type="InterPro" id="IPR016035">
    <property type="entry name" value="Acyl_Trfase/lysoPLipase"/>
</dbReference>
<dbReference type="SUPFAM" id="SSF52151">
    <property type="entry name" value="FabD/lysophospholipase-like"/>
    <property type="match status" value="1"/>
</dbReference>
<accession>A0A2S6GLR9</accession>
<feature type="domain" description="Carrier" evidence="6">
    <location>
        <begin position="956"/>
        <end position="1031"/>
    </location>
</feature>
<evidence type="ECO:0000259" key="7">
    <source>
        <dbReference type="PROSITE" id="PS52004"/>
    </source>
</evidence>
<dbReference type="GO" id="GO:0004312">
    <property type="term" value="F:fatty acid synthase activity"/>
    <property type="evidence" value="ECO:0007669"/>
    <property type="project" value="TreeGrafter"/>
</dbReference>
<dbReference type="PROSITE" id="PS00606">
    <property type="entry name" value="KS3_1"/>
    <property type="match status" value="1"/>
</dbReference>
<feature type="compositionally biased region" description="Basic and acidic residues" evidence="5">
    <location>
        <begin position="935"/>
        <end position="945"/>
    </location>
</feature>
<dbReference type="InterPro" id="IPR036299">
    <property type="entry name" value="Polyketide_synth_docking_sf"/>
</dbReference>
<dbReference type="Gene3D" id="3.40.366.10">
    <property type="entry name" value="Malonyl-Coenzyme A Acyl Carrier Protein, domain 2"/>
    <property type="match status" value="1"/>
</dbReference>
<dbReference type="Proteomes" id="UP000239203">
    <property type="component" value="Unassembled WGS sequence"/>
</dbReference>
<reference evidence="8 9" key="1">
    <citation type="submission" date="2018-02" db="EMBL/GenBank/DDBJ databases">
        <title>Genomic Encyclopedia of Archaeal and Bacterial Type Strains, Phase II (KMG-II): from individual species to whole genera.</title>
        <authorList>
            <person name="Goeker M."/>
        </authorList>
    </citation>
    <scope>NUCLEOTIDE SEQUENCE [LARGE SCALE GENOMIC DNA]</scope>
    <source>
        <strain evidence="8 9">YU 961-1</strain>
    </source>
</reference>
<dbReference type="SUPFAM" id="SSF53901">
    <property type="entry name" value="Thiolase-like"/>
    <property type="match status" value="1"/>
</dbReference>
<name>A0A2S6GLR9_9PSEU</name>
<dbReference type="RefSeq" id="WP_104480640.1">
    <property type="nucleotide sequence ID" value="NZ_CP154825.1"/>
</dbReference>
<dbReference type="Pfam" id="PF00109">
    <property type="entry name" value="ketoacyl-synt"/>
    <property type="match status" value="1"/>
</dbReference>
<dbReference type="InterPro" id="IPR014043">
    <property type="entry name" value="Acyl_transferase_dom"/>
</dbReference>
<dbReference type="CDD" id="cd00833">
    <property type="entry name" value="PKS"/>
    <property type="match status" value="1"/>
</dbReference>
<dbReference type="InterPro" id="IPR009081">
    <property type="entry name" value="PP-bd_ACP"/>
</dbReference>
<dbReference type="AlphaFoldDB" id="A0A2S6GLR9"/>
<evidence type="ECO:0000313" key="9">
    <source>
        <dbReference type="Proteomes" id="UP000239203"/>
    </source>
</evidence>